<gene>
    <name evidence="6" type="ORF">RDWZM_000921</name>
</gene>
<keyword evidence="3 5" id="KW-1133">Transmembrane helix</keyword>
<dbReference type="Proteomes" id="UP001142055">
    <property type="component" value="Chromosome 1"/>
</dbReference>
<keyword evidence="2 5" id="KW-0812">Transmembrane</keyword>
<feature type="transmembrane region" description="Helical" evidence="5">
    <location>
        <begin position="438"/>
        <end position="459"/>
    </location>
</feature>
<feature type="transmembrane region" description="Helical" evidence="5">
    <location>
        <begin position="368"/>
        <end position="393"/>
    </location>
</feature>
<evidence type="ECO:0000256" key="5">
    <source>
        <dbReference type="SAM" id="Phobius"/>
    </source>
</evidence>
<dbReference type="Gene3D" id="1.20.1250.20">
    <property type="entry name" value="MFS general substrate transporter like domains"/>
    <property type="match status" value="1"/>
</dbReference>
<evidence type="ECO:0000256" key="2">
    <source>
        <dbReference type="ARBA" id="ARBA00022692"/>
    </source>
</evidence>
<dbReference type="GO" id="GO:0022857">
    <property type="term" value="F:transmembrane transporter activity"/>
    <property type="evidence" value="ECO:0007669"/>
    <property type="project" value="InterPro"/>
</dbReference>
<feature type="transmembrane region" description="Helical" evidence="5">
    <location>
        <begin position="87"/>
        <end position="109"/>
    </location>
</feature>
<dbReference type="AlphaFoldDB" id="A0A9Q0MAQ9"/>
<evidence type="ECO:0000313" key="7">
    <source>
        <dbReference type="Proteomes" id="UP001142055"/>
    </source>
</evidence>
<dbReference type="EMBL" id="JAPWDV010000001">
    <property type="protein sequence ID" value="KAJ6222376.1"/>
    <property type="molecule type" value="Genomic_DNA"/>
</dbReference>
<comment type="subcellular location">
    <subcellularLocation>
        <location evidence="1">Membrane</location>
        <topology evidence="1">Multi-pass membrane protein</topology>
    </subcellularLocation>
</comment>
<feature type="transmembrane region" description="Helical" evidence="5">
    <location>
        <begin position="345"/>
        <end position="362"/>
    </location>
</feature>
<name>A0A9Q0MAQ9_BLOTA</name>
<comment type="caution">
    <text evidence="6">The sequence shown here is derived from an EMBL/GenBank/DDBJ whole genome shotgun (WGS) entry which is preliminary data.</text>
</comment>
<feature type="transmembrane region" description="Helical" evidence="5">
    <location>
        <begin position="193"/>
        <end position="212"/>
    </location>
</feature>
<sequence length="478" mass="54244">MLNYALKSIPTDQMLQDKLCIQRYNLSKHYCHNLPTMEVDPLGMKSTILAEVTRMTLYINIIYTIPVLIVSIIVGPFIDKCKPAKRLLLIMASTITMAEMTILALNSYFYDTNYYFIFLSHLTNSLCGGPLVLLTTIWAYLSSVTPEHIRSLRMVFIELCIFAGPPIATTISGNMLDLRSPFVGRELRNYTTIFLIGIICAFISLLISLFLVDEEKERKLFVKYFPHDKTIECKNQIDLNQFPGEASDEILNNLFNLQNVRDMFRTFIRPRKHGIRLQMFLLILSTITIMVAYLGTSVFLYQYIQKVFAWSPASYSNYVTAASVINIITTMILAPIFVKVLKWADLTYALIAFIMVLIQNTIRSVSTSVWTFYIALPFFSVNSLAIVGIRSYITKLVESNELGKIFACLTAIDSITPLISSLIFSPLFGITIDTHPNLTFVALCVTLIIGNSLMSFVAFRSKKTLTAIEFDRNEESQT</sequence>
<dbReference type="InterPro" id="IPR011701">
    <property type="entry name" value="MFS"/>
</dbReference>
<dbReference type="OMA" id="YTYISWS"/>
<evidence type="ECO:0000256" key="1">
    <source>
        <dbReference type="ARBA" id="ARBA00004141"/>
    </source>
</evidence>
<evidence type="ECO:0000256" key="4">
    <source>
        <dbReference type="ARBA" id="ARBA00023136"/>
    </source>
</evidence>
<accession>A0A9Q0MAQ9</accession>
<feature type="transmembrane region" description="Helical" evidence="5">
    <location>
        <begin position="115"/>
        <end position="140"/>
    </location>
</feature>
<dbReference type="SUPFAM" id="SSF103473">
    <property type="entry name" value="MFS general substrate transporter"/>
    <property type="match status" value="1"/>
</dbReference>
<keyword evidence="7" id="KW-1185">Reference proteome</keyword>
<feature type="transmembrane region" description="Helical" evidence="5">
    <location>
        <begin position="405"/>
        <end position="432"/>
    </location>
</feature>
<dbReference type="Pfam" id="PF07690">
    <property type="entry name" value="MFS_1"/>
    <property type="match status" value="1"/>
</dbReference>
<feature type="transmembrane region" description="Helical" evidence="5">
    <location>
        <begin position="315"/>
        <end position="338"/>
    </location>
</feature>
<feature type="transmembrane region" description="Helical" evidence="5">
    <location>
        <begin position="279"/>
        <end position="303"/>
    </location>
</feature>
<organism evidence="6 7">
    <name type="scientific">Blomia tropicalis</name>
    <name type="common">Mite</name>
    <dbReference type="NCBI Taxonomy" id="40697"/>
    <lineage>
        <taxon>Eukaryota</taxon>
        <taxon>Metazoa</taxon>
        <taxon>Ecdysozoa</taxon>
        <taxon>Arthropoda</taxon>
        <taxon>Chelicerata</taxon>
        <taxon>Arachnida</taxon>
        <taxon>Acari</taxon>
        <taxon>Acariformes</taxon>
        <taxon>Sarcoptiformes</taxon>
        <taxon>Astigmata</taxon>
        <taxon>Glycyphagoidea</taxon>
        <taxon>Echimyopodidae</taxon>
        <taxon>Blomia</taxon>
    </lineage>
</organism>
<reference evidence="6" key="1">
    <citation type="submission" date="2022-12" db="EMBL/GenBank/DDBJ databases">
        <title>Genome assemblies of Blomia tropicalis.</title>
        <authorList>
            <person name="Cui Y."/>
        </authorList>
    </citation>
    <scope>NUCLEOTIDE SEQUENCE</scope>
    <source>
        <tissue evidence="6">Adult mites</tissue>
    </source>
</reference>
<keyword evidence="4 5" id="KW-0472">Membrane</keyword>
<dbReference type="InterPro" id="IPR036259">
    <property type="entry name" value="MFS_trans_sf"/>
</dbReference>
<dbReference type="GO" id="GO:0016020">
    <property type="term" value="C:membrane"/>
    <property type="evidence" value="ECO:0007669"/>
    <property type="project" value="UniProtKB-SubCell"/>
</dbReference>
<feature type="transmembrane region" description="Helical" evidence="5">
    <location>
        <begin position="55"/>
        <end position="75"/>
    </location>
</feature>
<evidence type="ECO:0000313" key="6">
    <source>
        <dbReference type="EMBL" id="KAJ6222376.1"/>
    </source>
</evidence>
<dbReference type="PANTHER" id="PTHR23507">
    <property type="entry name" value="ZGC:174356"/>
    <property type="match status" value="1"/>
</dbReference>
<proteinExistence type="predicted"/>
<dbReference type="PANTHER" id="PTHR23507:SF1">
    <property type="entry name" value="FI18259P1-RELATED"/>
    <property type="match status" value="1"/>
</dbReference>
<protein>
    <submittedName>
        <fullName evidence="6">Uncharacterized protein</fullName>
    </submittedName>
</protein>
<evidence type="ECO:0000256" key="3">
    <source>
        <dbReference type="ARBA" id="ARBA00022989"/>
    </source>
</evidence>